<evidence type="ECO:0000256" key="1">
    <source>
        <dbReference type="SAM" id="MobiDB-lite"/>
    </source>
</evidence>
<dbReference type="SMR" id="Q555D7"/>
<evidence type="ECO:0000313" key="3">
    <source>
        <dbReference type="EMBL" id="EAL70222.1"/>
    </source>
</evidence>
<dbReference type="dictyBase" id="DDB_G0274659"/>
<name>Q555D7_DICDI</name>
<evidence type="ECO:0000313" key="4">
    <source>
        <dbReference type="Proteomes" id="UP000002195"/>
    </source>
</evidence>
<evidence type="ECO:0000256" key="2">
    <source>
        <dbReference type="SAM" id="SignalP"/>
    </source>
</evidence>
<sequence length="468" mass="55721">MKILLSLIIIFSLLFSIGYCDNYFKKNNDQEFNSKRELVEKERDEFNKDIESLYNTFKKFILETPINSYLDKIEKIIEDANKIEKEQAIRYQQIENQELLEEFKQQQKEQQKNSDNNNDSNIKVSNKQIKGTQSTSNDNIGLSSTTTTLEDLLFDSLGLNSEKMQKLLISLSLGAGGNRSPQDNQRQQQQHHHQHQRQQQEQQQNNEEFVTQTPEQTSRQHPTLQQLQEEQARLQELQEQQQQQQQQQQNPKETRQQEELQIQQNQQWLQEQLTRQQEELKLQQEELKRQQEIDHQRRLEFEQELEKFKKDQAERDARDQKEKQEREAREQKEKQEREEKEKQEKEEKERKEKEEKERKEKEEKERKEKEEKDKQRQNSSPAFSSNDVNTGGASDGGIVIHVREPSSEGISDSLADEILGFFNHLIHDRIPSRNQPKEDSFDNIPNTEDTSNPELSPILNKKKIIEKI</sequence>
<comment type="caution">
    <text evidence="3">The sequence shown here is derived from an EMBL/GenBank/DDBJ whole genome shotgun (WGS) entry which is preliminary data.</text>
</comment>
<feature type="region of interest" description="Disordered" evidence="1">
    <location>
        <begin position="430"/>
        <end position="455"/>
    </location>
</feature>
<dbReference type="PaxDb" id="44689-DDB0203209"/>
<proteinExistence type="predicted"/>
<dbReference type="STRING" id="44689.Q555D7"/>
<feature type="compositionally biased region" description="Polar residues" evidence="1">
    <location>
        <begin position="378"/>
        <end position="392"/>
    </location>
</feature>
<feature type="signal peptide" evidence="2">
    <location>
        <begin position="1"/>
        <end position="20"/>
    </location>
</feature>
<dbReference type="KEGG" id="ddi:DDB_G0274659"/>
<feature type="compositionally biased region" description="Low complexity" evidence="1">
    <location>
        <begin position="197"/>
        <end position="208"/>
    </location>
</feature>
<feature type="region of interest" description="Disordered" evidence="1">
    <location>
        <begin position="304"/>
        <end position="404"/>
    </location>
</feature>
<protein>
    <submittedName>
        <fullName evidence="3">Uncharacterized protein</fullName>
    </submittedName>
</protein>
<dbReference type="Proteomes" id="UP000002195">
    <property type="component" value="Unassembled WGS sequence"/>
</dbReference>
<feature type="compositionally biased region" description="Polar residues" evidence="1">
    <location>
        <begin position="122"/>
        <end position="141"/>
    </location>
</feature>
<dbReference type="EMBL" id="AAFI02000012">
    <property type="protein sequence ID" value="EAL70222.1"/>
    <property type="molecule type" value="Genomic_DNA"/>
</dbReference>
<dbReference type="VEuPathDB" id="AmoebaDB:DDB_G0274659"/>
<keyword evidence="4" id="KW-1185">Reference proteome</keyword>
<feature type="compositionally biased region" description="Polar residues" evidence="1">
    <location>
        <begin position="443"/>
        <end position="454"/>
    </location>
</feature>
<organism evidence="3 4">
    <name type="scientific">Dictyostelium discoideum</name>
    <name type="common">Social amoeba</name>
    <dbReference type="NCBI Taxonomy" id="44689"/>
    <lineage>
        <taxon>Eukaryota</taxon>
        <taxon>Amoebozoa</taxon>
        <taxon>Evosea</taxon>
        <taxon>Eumycetozoa</taxon>
        <taxon>Dictyostelia</taxon>
        <taxon>Dictyosteliales</taxon>
        <taxon>Dictyosteliaceae</taxon>
        <taxon>Dictyostelium</taxon>
    </lineage>
</organism>
<feature type="compositionally biased region" description="Low complexity" evidence="1">
    <location>
        <begin position="224"/>
        <end position="249"/>
    </location>
</feature>
<feature type="compositionally biased region" description="Basic and acidic residues" evidence="1">
    <location>
        <begin position="430"/>
        <end position="440"/>
    </location>
</feature>
<accession>Q555D7</accession>
<dbReference type="HOGENOM" id="CLU_584521_0_0_1"/>
<feature type="region of interest" description="Disordered" evidence="1">
    <location>
        <begin position="104"/>
        <end position="143"/>
    </location>
</feature>
<dbReference type="RefSeq" id="XP_644136.1">
    <property type="nucleotide sequence ID" value="XM_639044.1"/>
</dbReference>
<dbReference type="OMA" id="IVIHVRE"/>
<feature type="compositionally biased region" description="Polar residues" evidence="1">
    <location>
        <begin position="209"/>
        <end position="223"/>
    </location>
</feature>
<feature type="region of interest" description="Disordered" evidence="1">
    <location>
        <begin position="173"/>
        <end position="260"/>
    </location>
</feature>
<feature type="chain" id="PRO_5004250495" evidence="2">
    <location>
        <begin position="21"/>
        <end position="468"/>
    </location>
</feature>
<dbReference type="AlphaFoldDB" id="Q555D7"/>
<reference evidence="3 4" key="1">
    <citation type="journal article" date="2005" name="Nature">
        <title>The genome of the social amoeba Dictyostelium discoideum.</title>
        <authorList>
            <consortium name="The Dictyostelium discoideum Sequencing Consortium"/>
            <person name="Eichinger L."/>
            <person name="Pachebat J.A."/>
            <person name="Glockner G."/>
            <person name="Rajandream M.A."/>
            <person name="Sucgang R."/>
            <person name="Berriman M."/>
            <person name="Song J."/>
            <person name="Olsen R."/>
            <person name="Szafranski K."/>
            <person name="Xu Q."/>
            <person name="Tunggal B."/>
            <person name="Kummerfeld S."/>
            <person name="Madera M."/>
            <person name="Konfortov B.A."/>
            <person name="Rivero F."/>
            <person name="Bankier A.T."/>
            <person name="Lehmann R."/>
            <person name="Hamlin N."/>
            <person name="Davies R."/>
            <person name="Gaudet P."/>
            <person name="Fey P."/>
            <person name="Pilcher K."/>
            <person name="Chen G."/>
            <person name="Saunders D."/>
            <person name="Sodergren E."/>
            <person name="Davis P."/>
            <person name="Kerhornou A."/>
            <person name="Nie X."/>
            <person name="Hall N."/>
            <person name="Anjard C."/>
            <person name="Hemphill L."/>
            <person name="Bason N."/>
            <person name="Farbrother P."/>
            <person name="Desany B."/>
            <person name="Just E."/>
            <person name="Morio T."/>
            <person name="Rost R."/>
            <person name="Churcher C."/>
            <person name="Cooper J."/>
            <person name="Haydock S."/>
            <person name="van Driessche N."/>
            <person name="Cronin A."/>
            <person name="Goodhead I."/>
            <person name="Muzny D."/>
            <person name="Mourier T."/>
            <person name="Pain A."/>
            <person name="Lu M."/>
            <person name="Harper D."/>
            <person name="Lindsay R."/>
            <person name="Hauser H."/>
            <person name="James K."/>
            <person name="Quiles M."/>
            <person name="Madan Babu M."/>
            <person name="Saito T."/>
            <person name="Buchrieser C."/>
            <person name="Wardroper A."/>
            <person name="Felder M."/>
            <person name="Thangavelu M."/>
            <person name="Johnson D."/>
            <person name="Knights A."/>
            <person name="Loulseged H."/>
            <person name="Mungall K."/>
            <person name="Oliver K."/>
            <person name="Price C."/>
            <person name="Quail M.A."/>
            <person name="Urushihara H."/>
            <person name="Hernandez J."/>
            <person name="Rabbinowitsch E."/>
            <person name="Steffen D."/>
            <person name="Sanders M."/>
            <person name="Ma J."/>
            <person name="Kohara Y."/>
            <person name="Sharp S."/>
            <person name="Simmonds M."/>
            <person name="Spiegler S."/>
            <person name="Tivey A."/>
            <person name="Sugano S."/>
            <person name="White B."/>
            <person name="Walker D."/>
            <person name="Woodward J."/>
            <person name="Winckler T."/>
            <person name="Tanaka Y."/>
            <person name="Shaulsky G."/>
            <person name="Schleicher M."/>
            <person name="Weinstock G."/>
            <person name="Rosenthal A."/>
            <person name="Cox E.C."/>
            <person name="Chisholm R.L."/>
            <person name="Gibbs R."/>
            <person name="Loomis W.F."/>
            <person name="Platzer M."/>
            <person name="Kay R.R."/>
            <person name="Williams J."/>
            <person name="Dear P.H."/>
            <person name="Noegel A.A."/>
            <person name="Barrell B."/>
            <person name="Kuspa A."/>
        </authorList>
    </citation>
    <scope>NUCLEOTIDE SEQUENCE [LARGE SCALE GENOMIC DNA]</scope>
    <source>
        <strain evidence="3 4">AX4</strain>
    </source>
</reference>
<feature type="compositionally biased region" description="Basic and acidic residues" evidence="1">
    <location>
        <begin position="304"/>
        <end position="376"/>
    </location>
</feature>
<keyword evidence="2" id="KW-0732">Signal</keyword>
<gene>
    <name evidence="3" type="ORF">DDB_G0274659</name>
</gene>
<dbReference type="GeneID" id="8619566"/>
<dbReference type="InParanoid" id="Q555D7"/>